<sequence>MRRSENPPVLDGLVEVENEKVVADLALLYNKIAFELLSYKTYLVFLKDNAGKRDYTRGILKFSGNLHRELLNVLANNWTS</sequence>
<name>A0A2S7KKR7_9FLAO</name>
<accession>A0A2S7KKR7</accession>
<dbReference type="Proteomes" id="UP000239522">
    <property type="component" value="Unassembled WGS sequence"/>
</dbReference>
<evidence type="ECO:0000313" key="1">
    <source>
        <dbReference type="EMBL" id="PQB03173.1"/>
    </source>
</evidence>
<protein>
    <submittedName>
        <fullName evidence="1">Uncharacterized protein</fullName>
    </submittedName>
</protein>
<evidence type="ECO:0000313" key="2">
    <source>
        <dbReference type="Proteomes" id="UP000239522"/>
    </source>
</evidence>
<keyword evidence="2" id="KW-1185">Reference proteome</keyword>
<proteinExistence type="predicted"/>
<comment type="caution">
    <text evidence="1">The sequence shown here is derived from an EMBL/GenBank/DDBJ whole genome shotgun (WGS) entry which is preliminary data.</text>
</comment>
<reference evidence="1 2" key="1">
    <citation type="submission" date="2016-11" db="EMBL/GenBank/DDBJ databases">
        <title>Trade-off between light-utilization and light-protection in marine flavobacteria.</title>
        <authorList>
            <person name="Kumagai Y."/>
        </authorList>
    </citation>
    <scope>NUCLEOTIDE SEQUENCE [LARGE SCALE GENOMIC DNA]</scope>
    <source>
        <strain evidence="1 2">ATCC 700397</strain>
    </source>
</reference>
<dbReference type="EMBL" id="MQUA01000014">
    <property type="protein sequence ID" value="PQB03173.1"/>
    <property type="molecule type" value="Genomic_DNA"/>
</dbReference>
<dbReference type="RefSeq" id="WP_104811110.1">
    <property type="nucleotide sequence ID" value="NZ_MQUA01000014.1"/>
</dbReference>
<organism evidence="1 2">
    <name type="scientific">Polaribacter filamentus</name>
    <dbReference type="NCBI Taxonomy" id="53483"/>
    <lineage>
        <taxon>Bacteria</taxon>
        <taxon>Pseudomonadati</taxon>
        <taxon>Bacteroidota</taxon>
        <taxon>Flavobacteriia</taxon>
        <taxon>Flavobacteriales</taxon>
        <taxon>Flavobacteriaceae</taxon>
    </lineage>
</organism>
<gene>
    <name evidence="1" type="ORF">BST83_17820</name>
</gene>
<dbReference type="AlphaFoldDB" id="A0A2S7KKR7"/>